<dbReference type="GO" id="GO:0003007">
    <property type="term" value="P:heart morphogenesis"/>
    <property type="evidence" value="ECO:0007669"/>
    <property type="project" value="TreeGrafter"/>
</dbReference>
<proteinExistence type="predicted"/>
<dbReference type="GO" id="GO:0071169">
    <property type="term" value="P:establishment of protein localization to chromatin"/>
    <property type="evidence" value="ECO:0007669"/>
    <property type="project" value="TreeGrafter"/>
</dbReference>
<dbReference type="Ensembl" id="ENSEBUT00000020059.1">
    <property type="protein sequence ID" value="ENSEBUP00000019482.1"/>
    <property type="gene ID" value="ENSEBUG00000012110.1"/>
</dbReference>
<reference evidence="2" key="1">
    <citation type="submission" date="2025-08" db="UniProtKB">
        <authorList>
            <consortium name="Ensembl"/>
        </authorList>
    </citation>
    <scope>IDENTIFICATION</scope>
</reference>
<evidence type="ECO:0000256" key="1">
    <source>
        <dbReference type="SAM" id="MobiDB-lite"/>
    </source>
</evidence>
<dbReference type="PANTHER" id="PTHR21704">
    <property type="entry name" value="NIPPED-B-LIKE PROTEIN DELANGIN SCC2-RELATED"/>
    <property type="match status" value="1"/>
</dbReference>
<dbReference type="PANTHER" id="PTHR21704:SF18">
    <property type="entry name" value="NIPPED-B-LIKE PROTEIN"/>
    <property type="match status" value="1"/>
</dbReference>
<accession>A0A8C4WYF6</accession>
<dbReference type="GO" id="GO:0048703">
    <property type="term" value="P:embryonic viscerocranium morphogenesis"/>
    <property type="evidence" value="ECO:0007669"/>
    <property type="project" value="TreeGrafter"/>
</dbReference>
<dbReference type="GeneTree" id="ENSGT00390000010427"/>
<dbReference type="GO" id="GO:0003682">
    <property type="term" value="F:chromatin binding"/>
    <property type="evidence" value="ECO:0007669"/>
    <property type="project" value="TreeGrafter"/>
</dbReference>
<dbReference type="GO" id="GO:0007420">
    <property type="term" value="P:brain development"/>
    <property type="evidence" value="ECO:0007669"/>
    <property type="project" value="TreeGrafter"/>
</dbReference>
<dbReference type="GO" id="GO:0010468">
    <property type="term" value="P:regulation of gene expression"/>
    <property type="evidence" value="ECO:0007669"/>
    <property type="project" value="InterPro"/>
</dbReference>
<keyword evidence="3" id="KW-1185">Reference proteome</keyword>
<evidence type="ECO:0000313" key="2">
    <source>
        <dbReference type="Ensembl" id="ENSEBUP00000019482.1"/>
    </source>
</evidence>
<dbReference type="InterPro" id="IPR033031">
    <property type="entry name" value="Scc2/Nipped-B"/>
</dbReference>
<dbReference type="GO" id="GO:1990414">
    <property type="term" value="P:replication-born double-strand break repair via sister chromatid exchange"/>
    <property type="evidence" value="ECO:0007669"/>
    <property type="project" value="TreeGrafter"/>
</dbReference>
<dbReference type="Proteomes" id="UP000694388">
    <property type="component" value="Unplaced"/>
</dbReference>
<feature type="region of interest" description="Disordered" evidence="1">
    <location>
        <begin position="131"/>
        <end position="159"/>
    </location>
</feature>
<dbReference type="AlphaFoldDB" id="A0A8C4WYF6"/>
<name>A0A8C4WYF6_EPTBU</name>
<sequence>MNGEMPHVPITTLAGIASLTDLLSELPLPSPLPATTTKSLLFSPRISDDATRLLSLREEGLVSQLCHALSQVSTDHIELKESLGSEEPEGALPALLQSVLSRSPNVFKEKSLHSLYGGISSRTQMVSSPYVSSSQGRMHSPNILQASPSASNALPHSHSQGNPIFPRWNSCLDSGVAILTLGAHQL</sequence>
<dbReference type="GO" id="GO:0140588">
    <property type="term" value="P:chromatin looping"/>
    <property type="evidence" value="ECO:0007669"/>
    <property type="project" value="InterPro"/>
</dbReference>
<dbReference type="GO" id="GO:0034087">
    <property type="term" value="P:establishment of mitotic sister chromatid cohesion"/>
    <property type="evidence" value="ECO:0007669"/>
    <property type="project" value="TreeGrafter"/>
</dbReference>
<organism evidence="2 3">
    <name type="scientific">Eptatretus burgeri</name>
    <name type="common">Inshore hagfish</name>
    <dbReference type="NCBI Taxonomy" id="7764"/>
    <lineage>
        <taxon>Eukaryota</taxon>
        <taxon>Metazoa</taxon>
        <taxon>Chordata</taxon>
        <taxon>Craniata</taxon>
        <taxon>Vertebrata</taxon>
        <taxon>Cyclostomata</taxon>
        <taxon>Myxini</taxon>
        <taxon>Myxiniformes</taxon>
        <taxon>Myxinidae</taxon>
        <taxon>Eptatretinae</taxon>
        <taxon>Eptatretus</taxon>
    </lineage>
</organism>
<dbReference type="GO" id="GO:0090694">
    <property type="term" value="C:Scc2-Scc4 cohesin loading complex"/>
    <property type="evidence" value="ECO:0007669"/>
    <property type="project" value="TreeGrafter"/>
</dbReference>
<dbReference type="GO" id="GO:0048565">
    <property type="term" value="P:digestive tract development"/>
    <property type="evidence" value="ECO:0007669"/>
    <property type="project" value="TreeGrafter"/>
</dbReference>
<reference evidence="2" key="2">
    <citation type="submission" date="2025-09" db="UniProtKB">
        <authorList>
            <consortium name="Ensembl"/>
        </authorList>
    </citation>
    <scope>IDENTIFICATION</scope>
</reference>
<evidence type="ECO:0000313" key="3">
    <source>
        <dbReference type="Proteomes" id="UP000694388"/>
    </source>
</evidence>
<protein>
    <submittedName>
        <fullName evidence="2">Uncharacterized protein</fullName>
    </submittedName>
</protein>
<dbReference type="GO" id="GO:0061775">
    <property type="term" value="F:cohesin loader activity"/>
    <property type="evidence" value="ECO:0007669"/>
    <property type="project" value="InterPro"/>
</dbReference>